<evidence type="ECO:0000313" key="7">
    <source>
        <dbReference type="Proteomes" id="UP000448943"/>
    </source>
</evidence>
<dbReference type="InterPro" id="IPR036415">
    <property type="entry name" value="Lamin_tail_dom_sf"/>
</dbReference>
<dbReference type="PROSITE" id="PS51841">
    <property type="entry name" value="LTD"/>
    <property type="match status" value="1"/>
</dbReference>
<dbReference type="InterPro" id="IPR016071">
    <property type="entry name" value="Staphylococal_nuclease_OB-fold"/>
</dbReference>
<evidence type="ECO:0000256" key="2">
    <source>
        <dbReference type="ARBA" id="ARBA00022759"/>
    </source>
</evidence>
<dbReference type="GO" id="GO:0003676">
    <property type="term" value="F:nucleic acid binding"/>
    <property type="evidence" value="ECO:0007669"/>
    <property type="project" value="InterPro"/>
</dbReference>
<dbReference type="Gene3D" id="2.60.40.1260">
    <property type="entry name" value="Lamin Tail domain"/>
    <property type="match status" value="1"/>
</dbReference>
<dbReference type="InterPro" id="IPR035437">
    <property type="entry name" value="SNase_OB-fold_sf"/>
</dbReference>
<dbReference type="CDD" id="cd00175">
    <property type="entry name" value="SNc"/>
    <property type="match status" value="1"/>
</dbReference>
<dbReference type="Gene3D" id="2.40.50.90">
    <property type="match status" value="1"/>
</dbReference>
<dbReference type="AlphaFoldDB" id="A0A6N9PXD8"/>
<dbReference type="SUPFAM" id="SSF74853">
    <property type="entry name" value="Lamin A/C globular tail domain"/>
    <property type="match status" value="1"/>
</dbReference>
<dbReference type="PANTHER" id="PTHR12302:SF3">
    <property type="entry name" value="SERINE_THREONINE-PROTEIN KINASE 31"/>
    <property type="match status" value="1"/>
</dbReference>
<dbReference type="PANTHER" id="PTHR12302">
    <property type="entry name" value="EBNA2 BINDING PROTEIN P100"/>
    <property type="match status" value="1"/>
</dbReference>
<evidence type="ECO:0000256" key="1">
    <source>
        <dbReference type="ARBA" id="ARBA00022722"/>
    </source>
</evidence>
<comment type="caution">
    <text evidence="6">The sequence shown here is derived from an EMBL/GenBank/DDBJ whole genome shotgun (WGS) entry which is preliminary data.</text>
</comment>
<dbReference type="Proteomes" id="UP000448943">
    <property type="component" value="Unassembled WGS sequence"/>
</dbReference>
<accession>A0A6N9PXD8</accession>
<dbReference type="SUPFAM" id="SSF50199">
    <property type="entry name" value="Staphylococcal nuclease"/>
    <property type="match status" value="1"/>
</dbReference>
<dbReference type="EMBL" id="SIJB01000011">
    <property type="protein sequence ID" value="NBI28171.1"/>
    <property type="molecule type" value="Genomic_DNA"/>
</dbReference>
<dbReference type="GO" id="GO:0004519">
    <property type="term" value="F:endonuclease activity"/>
    <property type="evidence" value="ECO:0007669"/>
    <property type="project" value="UniProtKB-KW"/>
</dbReference>
<dbReference type="GO" id="GO:0016787">
    <property type="term" value="F:hydrolase activity"/>
    <property type="evidence" value="ECO:0007669"/>
    <property type="project" value="UniProtKB-KW"/>
</dbReference>
<organism evidence="6 7">
    <name type="scientific">Chengkuizengella marina</name>
    <dbReference type="NCBI Taxonomy" id="2507566"/>
    <lineage>
        <taxon>Bacteria</taxon>
        <taxon>Bacillati</taxon>
        <taxon>Bacillota</taxon>
        <taxon>Bacilli</taxon>
        <taxon>Bacillales</taxon>
        <taxon>Paenibacillaceae</taxon>
        <taxon>Chengkuizengella</taxon>
    </lineage>
</organism>
<evidence type="ECO:0000313" key="6">
    <source>
        <dbReference type="EMBL" id="NBI28171.1"/>
    </source>
</evidence>
<dbReference type="SMART" id="SM00318">
    <property type="entry name" value="SNc"/>
    <property type="match status" value="1"/>
</dbReference>
<feature type="domain" description="TNase-like" evidence="4">
    <location>
        <begin position="30"/>
        <end position="163"/>
    </location>
</feature>
<keyword evidence="7" id="KW-1185">Reference proteome</keyword>
<sequence length="286" mass="32441">MLLLIGCTEDTTLKSTNEEVNTTNHQEEKHLINATINDVVDGDTIKVNLNGKQETIRLLLVDTPETVHPNKPIQPFGPEASQFANDTLPVGKKVQVEIDVSERDKYGRLLAYLWVDGKMFNELLLERGLARVAYIYPPNVKYVDQFKEIQTKAQEESVGIWSIENYVQEDGFIDSEIEKNEPIQEDSPVQITEVNLEEEYITIINNDSYDMDMTGWSVLSVEGEQHFNFPDSYTIQAGEAITIWSGDFSRGIKSVDLYWTEQNIWNNSGDPAQLINADHVIVDVKG</sequence>
<keyword evidence="3" id="KW-0378">Hydrolase</keyword>
<evidence type="ECO:0008006" key="8">
    <source>
        <dbReference type="Google" id="ProtNLM"/>
    </source>
</evidence>
<dbReference type="InterPro" id="IPR002071">
    <property type="entry name" value="Thermonucl_AS"/>
</dbReference>
<keyword evidence="1" id="KW-0540">Nuclease</keyword>
<evidence type="ECO:0000256" key="3">
    <source>
        <dbReference type="ARBA" id="ARBA00022801"/>
    </source>
</evidence>
<proteinExistence type="predicted"/>
<dbReference type="PROSITE" id="PS01123">
    <property type="entry name" value="TNASE_1"/>
    <property type="match status" value="1"/>
</dbReference>
<dbReference type="Pfam" id="PF00565">
    <property type="entry name" value="SNase"/>
    <property type="match status" value="1"/>
</dbReference>
<name>A0A6N9PXD8_9BACL</name>
<feature type="domain" description="LTD" evidence="5">
    <location>
        <begin position="181"/>
        <end position="286"/>
    </location>
</feature>
<reference evidence="6 7" key="1">
    <citation type="submission" date="2019-01" db="EMBL/GenBank/DDBJ databases">
        <title>Chengkuizengella sp. nov., isolated from deep-sea sediment of East Pacific Ocean.</title>
        <authorList>
            <person name="Yang J."/>
            <person name="Lai Q."/>
            <person name="Shao Z."/>
        </authorList>
    </citation>
    <scope>NUCLEOTIDE SEQUENCE [LARGE SCALE GENOMIC DNA]</scope>
    <source>
        <strain evidence="6 7">YPA3-1-1</strain>
    </source>
</reference>
<keyword evidence="2" id="KW-0255">Endonuclease</keyword>
<dbReference type="InterPro" id="IPR001322">
    <property type="entry name" value="Lamin_tail_dom"/>
</dbReference>
<dbReference type="Pfam" id="PF00932">
    <property type="entry name" value="LTD"/>
    <property type="match status" value="1"/>
</dbReference>
<protein>
    <recommendedName>
        <fullName evidence="8">Micrococcal nuclease</fullName>
    </recommendedName>
</protein>
<evidence type="ECO:0000259" key="5">
    <source>
        <dbReference type="PROSITE" id="PS51841"/>
    </source>
</evidence>
<dbReference type="PROSITE" id="PS50830">
    <property type="entry name" value="TNASE_3"/>
    <property type="match status" value="1"/>
</dbReference>
<gene>
    <name evidence="6" type="ORF">ERL59_04270</name>
</gene>
<evidence type="ECO:0000259" key="4">
    <source>
        <dbReference type="PROSITE" id="PS50830"/>
    </source>
</evidence>